<dbReference type="GO" id="GO:0005829">
    <property type="term" value="C:cytosol"/>
    <property type="evidence" value="ECO:0007669"/>
    <property type="project" value="TreeGrafter"/>
</dbReference>
<reference evidence="11 12" key="1">
    <citation type="submission" date="2024-03" db="EMBL/GenBank/DDBJ databases">
        <title>Complete genome sequence of the green alga Chloropicon roscoffensis RCC1871.</title>
        <authorList>
            <person name="Lemieux C."/>
            <person name="Pombert J.-F."/>
            <person name="Otis C."/>
            <person name="Turmel M."/>
        </authorList>
    </citation>
    <scope>NUCLEOTIDE SEQUENCE [LARGE SCALE GENOMIC DNA]</scope>
    <source>
        <strain evidence="11 12">RCC1871</strain>
    </source>
</reference>
<dbReference type="Pfam" id="PF21403">
    <property type="entry name" value="OTU1_UBXL"/>
    <property type="match status" value="1"/>
</dbReference>
<evidence type="ECO:0000256" key="2">
    <source>
        <dbReference type="ARBA" id="ARBA00022670"/>
    </source>
</evidence>
<dbReference type="GO" id="GO:0004843">
    <property type="term" value="F:cysteine-type deubiquitinase activity"/>
    <property type="evidence" value="ECO:0007669"/>
    <property type="project" value="UniProtKB-UniRule"/>
</dbReference>
<gene>
    <name evidence="11" type="ORF">HKI87_17g85970</name>
</gene>
<keyword evidence="5 9" id="KW-0833">Ubl conjugation pathway</keyword>
<dbReference type="InterPro" id="IPR057766">
    <property type="entry name" value="Znf-C2H2_OTU1-like_C"/>
</dbReference>
<dbReference type="SUPFAM" id="SSF54001">
    <property type="entry name" value="Cysteine proteinases"/>
    <property type="match status" value="1"/>
</dbReference>
<comment type="subcellular location">
    <subcellularLocation>
        <location evidence="9">Cytoplasm</location>
    </subcellularLocation>
</comment>
<dbReference type="GO" id="GO:0016579">
    <property type="term" value="P:protein deubiquitination"/>
    <property type="evidence" value="ECO:0007669"/>
    <property type="project" value="TreeGrafter"/>
</dbReference>
<dbReference type="InterPro" id="IPR048857">
    <property type="entry name" value="OTU1_Ubl"/>
</dbReference>
<evidence type="ECO:0000256" key="8">
    <source>
        <dbReference type="ARBA" id="ARBA00022833"/>
    </source>
</evidence>
<evidence type="ECO:0000256" key="1">
    <source>
        <dbReference type="ARBA" id="ARBA00000707"/>
    </source>
</evidence>
<evidence type="ECO:0000259" key="10">
    <source>
        <dbReference type="PROSITE" id="PS50802"/>
    </source>
</evidence>
<evidence type="ECO:0000313" key="12">
    <source>
        <dbReference type="Proteomes" id="UP001472866"/>
    </source>
</evidence>
<accession>A0AAX4PMX7</accession>
<name>A0AAX4PMX7_9CHLO</name>
<dbReference type="GO" id="GO:0030968">
    <property type="term" value="P:endoplasmic reticulum unfolded protein response"/>
    <property type="evidence" value="ECO:0007669"/>
    <property type="project" value="TreeGrafter"/>
</dbReference>
<dbReference type="PANTHER" id="PTHR13312:SF0">
    <property type="entry name" value="UBIQUITIN THIOESTERASE OTU1"/>
    <property type="match status" value="1"/>
</dbReference>
<protein>
    <recommendedName>
        <fullName evidence="9">Ubiquitin thioesterase OTU</fullName>
        <ecNumber evidence="9">3.4.19.12</ecNumber>
    </recommendedName>
</protein>
<keyword evidence="2" id="KW-0645">Protease</keyword>
<organism evidence="11 12">
    <name type="scientific">Chloropicon roscoffensis</name>
    <dbReference type="NCBI Taxonomy" id="1461544"/>
    <lineage>
        <taxon>Eukaryota</taxon>
        <taxon>Viridiplantae</taxon>
        <taxon>Chlorophyta</taxon>
        <taxon>Chloropicophyceae</taxon>
        <taxon>Chloropicales</taxon>
        <taxon>Chloropicaceae</taxon>
        <taxon>Chloropicon</taxon>
    </lineage>
</organism>
<dbReference type="Pfam" id="PF24560">
    <property type="entry name" value="zf-C2H2_OTU1_C"/>
    <property type="match status" value="1"/>
</dbReference>
<dbReference type="EC" id="3.4.19.12" evidence="9"/>
<dbReference type="EMBL" id="CP151517">
    <property type="protein sequence ID" value="WZN67025.1"/>
    <property type="molecule type" value="Genomic_DNA"/>
</dbReference>
<dbReference type="Pfam" id="PF02338">
    <property type="entry name" value="OTU"/>
    <property type="match status" value="1"/>
</dbReference>
<evidence type="ECO:0000256" key="7">
    <source>
        <dbReference type="ARBA" id="ARBA00022807"/>
    </source>
</evidence>
<dbReference type="GO" id="GO:0005634">
    <property type="term" value="C:nucleus"/>
    <property type="evidence" value="ECO:0007669"/>
    <property type="project" value="TreeGrafter"/>
</dbReference>
<dbReference type="Gene3D" id="3.10.20.90">
    <property type="entry name" value="Phosphatidylinositol 3-kinase Catalytic Subunit, Chain A, domain 1"/>
    <property type="match status" value="1"/>
</dbReference>
<comment type="catalytic activity">
    <reaction evidence="1 9">
        <text>Thiol-dependent hydrolysis of ester, thioester, amide, peptide and isopeptide bonds formed by the C-terminal Gly of ubiquitin (a 76-residue protein attached to proteins as an intracellular targeting signal).</text>
        <dbReference type="EC" id="3.4.19.12"/>
    </reaction>
</comment>
<keyword evidence="9" id="KW-0963">Cytoplasm</keyword>
<dbReference type="GO" id="GO:0036503">
    <property type="term" value="P:ERAD pathway"/>
    <property type="evidence" value="ECO:0007669"/>
    <property type="project" value="TreeGrafter"/>
</dbReference>
<evidence type="ECO:0000256" key="4">
    <source>
        <dbReference type="ARBA" id="ARBA00022771"/>
    </source>
</evidence>
<feature type="domain" description="OTU" evidence="10">
    <location>
        <begin position="145"/>
        <end position="264"/>
    </location>
</feature>
<dbReference type="InterPro" id="IPR003323">
    <property type="entry name" value="OTU_dom"/>
</dbReference>
<evidence type="ECO:0000313" key="11">
    <source>
        <dbReference type="EMBL" id="WZN67025.1"/>
    </source>
</evidence>
<dbReference type="Gene3D" id="3.90.70.80">
    <property type="match status" value="1"/>
</dbReference>
<keyword evidence="12" id="KW-1185">Reference proteome</keyword>
<dbReference type="InterPro" id="IPR038765">
    <property type="entry name" value="Papain-like_cys_pep_sf"/>
</dbReference>
<keyword evidence="3" id="KW-0479">Metal-binding</keyword>
<proteinExistence type="predicted"/>
<dbReference type="PROSITE" id="PS50802">
    <property type="entry name" value="OTU"/>
    <property type="match status" value="1"/>
</dbReference>
<evidence type="ECO:0000256" key="5">
    <source>
        <dbReference type="ARBA" id="ARBA00022786"/>
    </source>
</evidence>
<evidence type="ECO:0000256" key="9">
    <source>
        <dbReference type="RuleBase" id="RU367104"/>
    </source>
</evidence>
<keyword evidence="4" id="KW-0863">Zinc-finger</keyword>
<comment type="function">
    <text evidence="9">Hydrolase that can remove conjugated ubiquitin from proteins and may therefore play an important regulatory role at the level of protein turnover by preventing degradation.</text>
</comment>
<dbReference type="PANTHER" id="PTHR13312">
    <property type="entry name" value="HIV-INDUCED PROTEIN-7-LIKE PROTEASE"/>
    <property type="match status" value="1"/>
</dbReference>
<sequence>MRVRVRGPGGAHTLTVAEDAPLSDLRLQIAEACFQGSSVVRRSVFDLRFGFPPKTITSDVDGQQSVIALGIQDGEALQIVNVREDQGSIPDSGRNGGLVSQPTASAEMSSRCEPVPQQALYPTSSPPMSGGTNPMGVKVIDGSELVKRVIPSDNSCLFNSVGRVMMDRDRDLRRVVANAVASDPTTYNEVFLEKSNKEYCEWILDKQRWGGAIELSILAKFYKTEIVAFDIQTKRKDAYGSGEGFAQTAMIIYDGLHYDALALSAFPGAPEEVDVTLFEIGSRQADLALGAAADLCSKLNEAKQFTDTTNFTLRCAVCQLGLRGEKEAQEHAKKTGHINFQEY</sequence>
<dbReference type="AlphaFoldDB" id="A0AAX4PMX7"/>
<keyword evidence="8" id="KW-0862">Zinc</keyword>
<evidence type="ECO:0000256" key="3">
    <source>
        <dbReference type="ARBA" id="ARBA00022723"/>
    </source>
</evidence>
<dbReference type="Proteomes" id="UP001472866">
    <property type="component" value="Chromosome 17"/>
</dbReference>
<keyword evidence="7 9" id="KW-0788">Thiol protease</keyword>
<keyword evidence="6 9" id="KW-0378">Hydrolase</keyword>
<evidence type="ECO:0000256" key="6">
    <source>
        <dbReference type="ARBA" id="ARBA00022801"/>
    </source>
</evidence>